<dbReference type="EMBL" id="JABVED010000011">
    <property type="protein sequence ID" value="MBC6449430.1"/>
    <property type="molecule type" value="Genomic_DNA"/>
</dbReference>
<reference evidence="1 2" key="1">
    <citation type="submission" date="2020-06" db="EMBL/GenBank/DDBJ databases">
        <title>Actinokineospora xiongansis sp. nov., isolated from soil of Baiyangdian.</title>
        <authorList>
            <person name="Zhang X."/>
        </authorList>
    </citation>
    <scope>NUCLEOTIDE SEQUENCE [LARGE SCALE GENOMIC DNA]</scope>
    <source>
        <strain evidence="1 2">HBU206404</strain>
    </source>
</reference>
<name>A0ABR7L9U1_9PSEU</name>
<proteinExistence type="predicted"/>
<comment type="caution">
    <text evidence="1">The sequence shown here is derived from an EMBL/GenBank/DDBJ whole genome shotgun (WGS) entry which is preliminary data.</text>
</comment>
<organism evidence="1 2">
    <name type="scientific">Actinokineospora xionganensis</name>
    <dbReference type="NCBI Taxonomy" id="2684470"/>
    <lineage>
        <taxon>Bacteria</taxon>
        <taxon>Bacillati</taxon>
        <taxon>Actinomycetota</taxon>
        <taxon>Actinomycetes</taxon>
        <taxon>Pseudonocardiales</taxon>
        <taxon>Pseudonocardiaceae</taxon>
        <taxon>Actinokineospora</taxon>
    </lineage>
</organism>
<accession>A0ABR7L9U1</accession>
<evidence type="ECO:0008006" key="3">
    <source>
        <dbReference type="Google" id="ProtNLM"/>
    </source>
</evidence>
<evidence type="ECO:0000313" key="1">
    <source>
        <dbReference type="EMBL" id="MBC6449430.1"/>
    </source>
</evidence>
<evidence type="ECO:0000313" key="2">
    <source>
        <dbReference type="Proteomes" id="UP000734823"/>
    </source>
</evidence>
<dbReference type="RefSeq" id="WP_187222194.1">
    <property type="nucleotide sequence ID" value="NZ_JABVED010000011.1"/>
</dbReference>
<sequence>MDTIDLAALRETVAERVAEAAAYEDRFWDIVDNSGVDRTRASRMLDVAVEWIGTGRGTIVDPYALALSWMPERDDLTTCH</sequence>
<keyword evidence="2" id="KW-1185">Reference proteome</keyword>
<dbReference type="Proteomes" id="UP000734823">
    <property type="component" value="Unassembled WGS sequence"/>
</dbReference>
<protein>
    <recommendedName>
        <fullName evidence="3">DUF222 domain-containing protein</fullName>
    </recommendedName>
</protein>
<gene>
    <name evidence="1" type="ORF">GPZ80_19900</name>
</gene>